<comment type="caution">
    <text evidence="9">The sequence shown here is derived from an EMBL/GenBank/DDBJ whole genome shotgun (WGS) entry which is preliminary data.</text>
</comment>
<evidence type="ECO:0000256" key="4">
    <source>
        <dbReference type="ARBA" id="ARBA00022840"/>
    </source>
</evidence>
<dbReference type="Gene3D" id="1.25.40.10">
    <property type="entry name" value="Tetratricopeptide repeat domain"/>
    <property type="match status" value="3"/>
</dbReference>
<organism evidence="9 10">
    <name type="scientific">Tahibacter harae</name>
    <dbReference type="NCBI Taxonomy" id="2963937"/>
    <lineage>
        <taxon>Bacteria</taxon>
        <taxon>Pseudomonadati</taxon>
        <taxon>Pseudomonadota</taxon>
        <taxon>Gammaproteobacteria</taxon>
        <taxon>Lysobacterales</taxon>
        <taxon>Rhodanobacteraceae</taxon>
        <taxon>Tahibacter</taxon>
    </lineage>
</organism>
<feature type="region of interest" description="Disordered" evidence="7">
    <location>
        <begin position="912"/>
        <end position="940"/>
    </location>
</feature>
<evidence type="ECO:0000256" key="1">
    <source>
        <dbReference type="ARBA" id="ARBA00022679"/>
    </source>
</evidence>
<accession>A0ABT1QTH1</accession>
<dbReference type="PANTHER" id="PTHR43289:SF34">
    <property type="entry name" value="SERINE_THREONINE-PROTEIN KINASE YBDM-RELATED"/>
    <property type="match status" value="1"/>
</dbReference>
<dbReference type="Gene3D" id="3.30.200.20">
    <property type="entry name" value="Phosphorylase Kinase, domain 1"/>
    <property type="match status" value="1"/>
</dbReference>
<evidence type="ECO:0000256" key="7">
    <source>
        <dbReference type="SAM" id="MobiDB-lite"/>
    </source>
</evidence>
<name>A0ABT1QTH1_9GAMM</name>
<keyword evidence="1" id="KW-0808">Transferase</keyword>
<dbReference type="InterPro" id="IPR000719">
    <property type="entry name" value="Prot_kinase_dom"/>
</dbReference>
<keyword evidence="5" id="KW-0802">TPR repeat</keyword>
<protein>
    <submittedName>
        <fullName evidence="9">Serine/threonine-protein kinase</fullName>
    </submittedName>
</protein>
<feature type="binding site" evidence="6">
    <location>
        <position position="111"/>
    </location>
    <ligand>
        <name>ATP</name>
        <dbReference type="ChEBI" id="CHEBI:30616"/>
    </ligand>
</feature>
<dbReference type="PROSITE" id="PS50005">
    <property type="entry name" value="TPR"/>
    <property type="match status" value="1"/>
</dbReference>
<dbReference type="InterPro" id="IPR008271">
    <property type="entry name" value="Ser/Thr_kinase_AS"/>
</dbReference>
<dbReference type="EMBL" id="JANFQO010000010">
    <property type="protein sequence ID" value="MCQ4165576.1"/>
    <property type="molecule type" value="Genomic_DNA"/>
</dbReference>
<dbReference type="SMART" id="SM00028">
    <property type="entry name" value="TPR"/>
    <property type="match status" value="5"/>
</dbReference>
<feature type="compositionally biased region" description="Low complexity" evidence="7">
    <location>
        <begin position="920"/>
        <end position="940"/>
    </location>
</feature>
<dbReference type="SMART" id="SM00220">
    <property type="entry name" value="S_TKc"/>
    <property type="match status" value="1"/>
</dbReference>
<dbReference type="SUPFAM" id="SSF48452">
    <property type="entry name" value="TPR-like"/>
    <property type="match status" value="2"/>
</dbReference>
<dbReference type="InterPro" id="IPR011990">
    <property type="entry name" value="TPR-like_helical_dom_sf"/>
</dbReference>
<dbReference type="Gene3D" id="1.10.510.10">
    <property type="entry name" value="Transferase(Phosphotransferase) domain 1"/>
    <property type="match status" value="1"/>
</dbReference>
<dbReference type="InterPro" id="IPR011009">
    <property type="entry name" value="Kinase-like_dom_sf"/>
</dbReference>
<dbReference type="RefSeq" id="WP_255914765.1">
    <property type="nucleotide sequence ID" value="NZ_JANFQO010000010.1"/>
</dbReference>
<proteinExistence type="predicted"/>
<dbReference type="InterPro" id="IPR019734">
    <property type="entry name" value="TPR_rpt"/>
</dbReference>
<gene>
    <name evidence="9" type="ORF">NM961_12730</name>
</gene>
<feature type="repeat" description="TPR" evidence="5">
    <location>
        <begin position="445"/>
        <end position="478"/>
    </location>
</feature>
<evidence type="ECO:0000256" key="2">
    <source>
        <dbReference type="ARBA" id="ARBA00022741"/>
    </source>
</evidence>
<evidence type="ECO:0000313" key="10">
    <source>
        <dbReference type="Proteomes" id="UP001165498"/>
    </source>
</evidence>
<dbReference type="Pfam" id="PF00069">
    <property type="entry name" value="Pkinase"/>
    <property type="match status" value="1"/>
</dbReference>
<evidence type="ECO:0000256" key="6">
    <source>
        <dbReference type="PROSITE-ProRule" id="PRU10141"/>
    </source>
</evidence>
<keyword evidence="4 6" id="KW-0067">ATP-binding</keyword>
<keyword evidence="3 9" id="KW-0418">Kinase</keyword>
<dbReference type="Pfam" id="PF13424">
    <property type="entry name" value="TPR_12"/>
    <property type="match status" value="2"/>
</dbReference>
<evidence type="ECO:0000259" key="8">
    <source>
        <dbReference type="PROSITE" id="PS50011"/>
    </source>
</evidence>
<reference evidence="9" key="1">
    <citation type="submission" date="2022-07" db="EMBL/GenBank/DDBJ databases">
        <title>Tahibacter sp., a new gammaproteobacterium isolated from the silt sample collected at pig farm.</title>
        <authorList>
            <person name="Chen H."/>
        </authorList>
    </citation>
    <scope>NUCLEOTIDE SEQUENCE</scope>
    <source>
        <strain evidence="9">P2K</strain>
    </source>
</reference>
<keyword evidence="10" id="KW-1185">Reference proteome</keyword>
<dbReference type="PROSITE" id="PS00107">
    <property type="entry name" value="PROTEIN_KINASE_ATP"/>
    <property type="match status" value="1"/>
</dbReference>
<evidence type="ECO:0000256" key="5">
    <source>
        <dbReference type="PROSITE-ProRule" id="PRU00339"/>
    </source>
</evidence>
<dbReference type="CDD" id="cd14014">
    <property type="entry name" value="STKc_PknB_like"/>
    <property type="match status" value="1"/>
</dbReference>
<dbReference type="Pfam" id="PF13374">
    <property type="entry name" value="TPR_10"/>
    <property type="match status" value="1"/>
</dbReference>
<dbReference type="InterPro" id="IPR017441">
    <property type="entry name" value="Protein_kinase_ATP_BS"/>
</dbReference>
<dbReference type="GO" id="GO:0016301">
    <property type="term" value="F:kinase activity"/>
    <property type="evidence" value="ECO:0007669"/>
    <property type="project" value="UniProtKB-KW"/>
</dbReference>
<sequence length="940" mass="101750">MTPAQFARVKALFGQLCDLPEHDYLPRLHAAGDDAAIIAEVLKLLRAGSPATDRVAAPVLTALRQVAAGQPLHGTVLGAWTLEEEIGRGGMGRVFRARRSDGHFVQTAAVKLLSGLGSRAALDYLARERQILASLSHPNIARLLDGGSTPQGQPYLVMEYVDGVAIDRYCAQQRLATAALLNLFDAVCAAVSFAHQQLVVHCDLKPSNILVTPAGRPVLLDFGVSSLLGEAAAGAGEALPALRESAPAYTPRYASPEQKAGLRSGTATDIYSLGLVLAELLGARAAAADCASDNDAETLQTHALPRDLGAILIRATRPDPAARYASVAAFAADLGRWRRGQAVAARAATPLYLAQKWTLRHWPWLAAGALFLAVIMAFSWRMRVERDNALAAERAALAVKDYMISVFQGADPEISGRRDLPVSELLDAGRDGLAARLRDQPLVLAEISGILGGVYQTIGKREQALRLFDEAIALERGNQRPLRLAALLHQRAYTSYDREDFPQAEPIAREALQIRERLAADSPQLVDSLRLLGTILLYQQQREEARTLLARALALSVRISGADSVETARVHLDLGRFHGYLDPIATGAVTHARRARQIIEQRLGRDHPLYADALEILVLGLSTTQGYDEALPLARELSEKRLRFYGEISYQGGYGLYTYANLLNDAGQRLQAVPLLQRCLRIQEQLDGVGTLSSTPPLQLLARVYEGLGDYDQALAVLDQVAAIRARLLPEASRETVDLDAQAGRIRRQRGDLLQAQALLEQSLRQRSADPATHPCRLLQSQLEMAALWRQQRRLEQAQTLLDAIDPQACGKAAWRQGLIDAERARLLQARGDAAAAEALLLQAEARYAESLGAQHPDLWLLRLDRAALLAGRGETQAAAALAREIAEKGGDSIAPGSARAQRLDELKNLAKIQERKNPRAAGTAPPAAARRAVPAGAKG</sequence>
<evidence type="ECO:0000256" key="3">
    <source>
        <dbReference type="ARBA" id="ARBA00022777"/>
    </source>
</evidence>
<feature type="domain" description="Protein kinase" evidence="8">
    <location>
        <begin position="80"/>
        <end position="338"/>
    </location>
</feature>
<dbReference type="SUPFAM" id="SSF56112">
    <property type="entry name" value="Protein kinase-like (PK-like)"/>
    <property type="match status" value="1"/>
</dbReference>
<dbReference type="PROSITE" id="PS50011">
    <property type="entry name" value="PROTEIN_KINASE_DOM"/>
    <property type="match status" value="1"/>
</dbReference>
<evidence type="ECO:0000313" key="9">
    <source>
        <dbReference type="EMBL" id="MCQ4165576.1"/>
    </source>
</evidence>
<keyword evidence="2 6" id="KW-0547">Nucleotide-binding</keyword>
<dbReference type="Proteomes" id="UP001165498">
    <property type="component" value="Unassembled WGS sequence"/>
</dbReference>
<dbReference type="PANTHER" id="PTHR43289">
    <property type="entry name" value="MITOGEN-ACTIVATED PROTEIN KINASE KINASE KINASE 20-RELATED"/>
    <property type="match status" value="1"/>
</dbReference>
<dbReference type="PROSITE" id="PS00108">
    <property type="entry name" value="PROTEIN_KINASE_ST"/>
    <property type="match status" value="1"/>
</dbReference>